<dbReference type="InterPro" id="IPR041578">
    <property type="entry name" value="PIN_8"/>
</dbReference>
<dbReference type="Pfam" id="PF18476">
    <property type="entry name" value="PIN_8"/>
    <property type="match status" value="1"/>
</dbReference>
<proteinExistence type="predicted"/>
<dbReference type="AlphaFoldDB" id="A0AAQ1P931"/>
<accession>A0AAQ1P931</accession>
<name>A0AAQ1P931_9PSED</name>
<feature type="domain" description="PIN like" evidence="1">
    <location>
        <begin position="7"/>
        <end position="54"/>
    </location>
</feature>
<dbReference type="EMBL" id="OPYN01000150">
    <property type="protein sequence ID" value="SPO61536.1"/>
    <property type="molecule type" value="Genomic_DNA"/>
</dbReference>
<protein>
    <recommendedName>
        <fullName evidence="1">PIN like domain-containing protein</fullName>
    </recommendedName>
</protein>
<gene>
    <name evidence="2" type="ORF">JV551A3_V1_1500013</name>
</gene>
<comment type="caution">
    <text evidence="2">The sequence shown here is derived from an EMBL/GenBank/DDBJ whole genome shotgun (WGS) entry which is preliminary data.</text>
</comment>
<dbReference type="Proteomes" id="UP000294335">
    <property type="component" value="Unassembled WGS sequence"/>
</dbReference>
<reference evidence="2 3" key="1">
    <citation type="submission" date="2018-02" db="EMBL/GenBank/DDBJ databases">
        <authorList>
            <person name="Dubost A."/>
        </authorList>
    </citation>
    <scope>NUCLEOTIDE SEQUENCE [LARGE SCALE GENOMIC DNA]</scope>
    <source>
        <strain evidence="3">JV551A3</strain>
    </source>
</reference>
<sequence length="224" mass="25154">MEDRLLPYGDYIGWLQLLEKSRTDGLDVIYVTGDNKEDWWLRLNGKTLGPLPALVEEFISVTSQRFYMYLPDRFLERAGEFLDQKVSAQAMEEVREARRDDPLSDTSSSIDLAKVKNNWAHASRILADAILKRKDLQESLALNNLYSTIGNVSSLRLEAAALQWELRKLMAEQDLRLVDGPSESLSSVSDADLDSKISEARSKLNQTLLTLSLMEGSKGEAGGE</sequence>
<keyword evidence="3" id="KW-1185">Reference proteome</keyword>
<evidence type="ECO:0000313" key="3">
    <source>
        <dbReference type="Proteomes" id="UP000294335"/>
    </source>
</evidence>
<evidence type="ECO:0000259" key="1">
    <source>
        <dbReference type="Pfam" id="PF18476"/>
    </source>
</evidence>
<organism evidence="2 3">
    <name type="scientific">Pseudomonas inefficax</name>
    <dbReference type="NCBI Taxonomy" id="2078786"/>
    <lineage>
        <taxon>Bacteria</taxon>
        <taxon>Pseudomonadati</taxon>
        <taxon>Pseudomonadota</taxon>
        <taxon>Gammaproteobacteria</taxon>
        <taxon>Pseudomonadales</taxon>
        <taxon>Pseudomonadaceae</taxon>
        <taxon>Pseudomonas</taxon>
    </lineage>
</organism>
<evidence type="ECO:0000313" key="2">
    <source>
        <dbReference type="EMBL" id="SPO61536.1"/>
    </source>
</evidence>